<protein>
    <submittedName>
        <fullName evidence="1">Transcriptional regulator</fullName>
    </submittedName>
</protein>
<evidence type="ECO:0000313" key="2">
    <source>
        <dbReference type="Proteomes" id="UP000309544"/>
    </source>
</evidence>
<comment type="caution">
    <text evidence="1">The sequence shown here is derived from an EMBL/GenBank/DDBJ whole genome shotgun (WGS) entry which is preliminary data.</text>
</comment>
<organism evidence="1 2">
    <name type="scientific">Prosthecochloris vibrioformis</name>
    <name type="common">Chlorobium vibrioforme</name>
    <dbReference type="NCBI Taxonomy" id="1098"/>
    <lineage>
        <taxon>Bacteria</taxon>
        <taxon>Pseudomonadati</taxon>
        <taxon>Chlorobiota</taxon>
        <taxon>Chlorobiia</taxon>
        <taxon>Chlorobiales</taxon>
        <taxon>Chlorobiaceae</taxon>
        <taxon>Prosthecochloris</taxon>
    </lineage>
</organism>
<dbReference type="Proteomes" id="UP000309544">
    <property type="component" value="Unassembled WGS sequence"/>
</dbReference>
<dbReference type="EMBL" id="VDCI01000010">
    <property type="protein sequence ID" value="TNJ35906.1"/>
    <property type="molecule type" value="Genomic_DNA"/>
</dbReference>
<dbReference type="RefSeq" id="WP_068867627.1">
    <property type="nucleotide sequence ID" value="NZ_VDCI01000010.1"/>
</dbReference>
<name>A0A5C4RX98_PROVB</name>
<gene>
    <name evidence="1" type="ORF">FGF68_09515</name>
</gene>
<dbReference type="AlphaFoldDB" id="A0A5C4RX98"/>
<reference evidence="1 2" key="1">
    <citation type="submission" date="2019-05" db="EMBL/GenBank/DDBJ databases">
        <title>Draft Whole-Genome sequence of the green sulfur bacterium Prosthecochloris vibrioformis DSM 260.</title>
        <authorList>
            <person name="Meyer T.E."/>
            <person name="Kyndt J.A."/>
        </authorList>
    </citation>
    <scope>NUCLEOTIDE SEQUENCE [LARGE SCALE GENOMIC DNA]</scope>
    <source>
        <strain evidence="1 2">DSM 260</strain>
    </source>
</reference>
<proteinExistence type="predicted"/>
<evidence type="ECO:0000313" key="1">
    <source>
        <dbReference type="EMBL" id="TNJ35906.1"/>
    </source>
</evidence>
<sequence>MKTTKDKILDVAGKQSVFRAGDIPDVRKPQTELCRMVADGELIRVGRGLYSLPDAEVGENHSLVEAVKLYHGGVICLMSALYFHRIGTQLPYETWIMRQNRNVAPVKGSPVRFVYCTGDAFSFGVEKHMIEGTEVSIYSPAKTVADCFKYRNKIGLDVALEALQEGWKAKLFTMNELYAAVKVCRVQKIIQPYMEMLVQ</sequence>
<keyword evidence="2" id="KW-1185">Reference proteome</keyword>
<accession>A0A5C4RX98</accession>